<reference evidence="1" key="2">
    <citation type="submission" date="2008-12" db="EMBL/GenBank/DDBJ databases">
        <title>Improved gene annotation of the rice (Oryza sativa) genomes.</title>
        <authorList>
            <person name="Wang J."/>
            <person name="Li R."/>
            <person name="Fan W."/>
            <person name="Huang Q."/>
            <person name="Zhang J."/>
            <person name="Zhou Y."/>
            <person name="Hu Y."/>
            <person name="Zi S."/>
            <person name="Li J."/>
            <person name="Ni P."/>
            <person name="Zheng H."/>
            <person name="Zhang Y."/>
            <person name="Zhao M."/>
            <person name="Hao Q."/>
            <person name="McDermott J."/>
            <person name="Samudrala R."/>
            <person name="Kristiansen K."/>
            <person name="Wong G.K.-S."/>
        </authorList>
    </citation>
    <scope>NUCLEOTIDE SEQUENCE</scope>
</reference>
<gene>
    <name evidence="1" type="ORF">OsJ_05333</name>
</gene>
<dbReference type="InterPro" id="IPR012871">
    <property type="entry name" value="DUF1668_ORYSA"/>
</dbReference>
<proteinExistence type="predicted"/>
<dbReference type="PANTHER" id="PTHR35510:SF1">
    <property type="entry name" value="DBH-LIKE MONOOXYGENASE"/>
    <property type="match status" value="1"/>
</dbReference>
<accession>B9F2N5</accession>
<reference evidence="1" key="1">
    <citation type="journal article" date="2005" name="PLoS Biol.">
        <title>The genomes of Oryza sativa: a history of duplications.</title>
        <authorList>
            <person name="Yu J."/>
            <person name="Wang J."/>
            <person name="Lin W."/>
            <person name="Li S."/>
            <person name="Li H."/>
            <person name="Zhou J."/>
            <person name="Ni P."/>
            <person name="Dong W."/>
            <person name="Hu S."/>
            <person name="Zeng C."/>
            <person name="Zhang J."/>
            <person name="Zhang Y."/>
            <person name="Li R."/>
            <person name="Xu Z."/>
            <person name="Li S."/>
            <person name="Li X."/>
            <person name="Zheng H."/>
            <person name="Cong L."/>
            <person name="Lin L."/>
            <person name="Yin J."/>
            <person name="Geng J."/>
            <person name="Li G."/>
            <person name="Shi J."/>
            <person name="Liu J."/>
            <person name="Lv H."/>
            <person name="Li J."/>
            <person name="Wang J."/>
            <person name="Deng Y."/>
            <person name="Ran L."/>
            <person name="Shi X."/>
            <person name="Wang X."/>
            <person name="Wu Q."/>
            <person name="Li C."/>
            <person name="Ren X."/>
            <person name="Wang J."/>
            <person name="Wang X."/>
            <person name="Li D."/>
            <person name="Liu D."/>
            <person name="Zhang X."/>
            <person name="Ji Z."/>
            <person name="Zhao W."/>
            <person name="Sun Y."/>
            <person name="Zhang Z."/>
            <person name="Bao J."/>
            <person name="Han Y."/>
            <person name="Dong L."/>
            <person name="Ji J."/>
            <person name="Chen P."/>
            <person name="Wu S."/>
            <person name="Liu J."/>
            <person name="Xiao Y."/>
            <person name="Bu D."/>
            <person name="Tan J."/>
            <person name="Yang L."/>
            <person name="Ye C."/>
            <person name="Zhang J."/>
            <person name="Xu J."/>
            <person name="Zhou Y."/>
            <person name="Yu Y."/>
            <person name="Zhang B."/>
            <person name="Zhuang S."/>
            <person name="Wei H."/>
            <person name="Liu B."/>
            <person name="Lei M."/>
            <person name="Yu H."/>
            <person name="Li Y."/>
            <person name="Xu H."/>
            <person name="Wei S."/>
            <person name="He X."/>
            <person name="Fang L."/>
            <person name="Zhang Z."/>
            <person name="Zhang Y."/>
            <person name="Huang X."/>
            <person name="Su Z."/>
            <person name="Tong W."/>
            <person name="Li J."/>
            <person name="Tong Z."/>
            <person name="Li S."/>
            <person name="Ye J."/>
            <person name="Wang L."/>
            <person name="Fang L."/>
            <person name="Lei T."/>
            <person name="Chen C."/>
            <person name="Chen H."/>
            <person name="Xu Z."/>
            <person name="Li H."/>
            <person name="Huang H."/>
            <person name="Zhang F."/>
            <person name="Xu H."/>
            <person name="Li N."/>
            <person name="Zhao C."/>
            <person name="Li S."/>
            <person name="Dong L."/>
            <person name="Huang Y."/>
            <person name="Li L."/>
            <person name="Xi Y."/>
            <person name="Qi Q."/>
            <person name="Li W."/>
            <person name="Zhang B."/>
            <person name="Hu W."/>
            <person name="Zhang Y."/>
            <person name="Tian X."/>
            <person name="Jiao Y."/>
            <person name="Liang X."/>
            <person name="Jin J."/>
            <person name="Gao L."/>
            <person name="Zheng W."/>
            <person name="Hao B."/>
            <person name="Liu S."/>
            <person name="Wang W."/>
            <person name="Yuan L."/>
            <person name="Cao M."/>
            <person name="McDermott J."/>
            <person name="Samudrala R."/>
            <person name="Wang J."/>
            <person name="Wong G.K."/>
            <person name="Yang H."/>
        </authorList>
    </citation>
    <scope>NUCLEOTIDE SEQUENCE [LARGE SCALE GENOMIC DNA]</scope>
</reference>
<dbReference type="Pfam" id="PF07893">
    <property type="entry name" value="DUF1668"/>
    <property type="match status" value="2"/>
</dbReference>
<dbReference type="AlphaFoldDB" id="B9F2N5"/>
<dbReference type="Proteomes" id="UP000007752">
    <property type="component" value="Chromosome 2"/>
</dbReference>
<protein>
    <submittedName>
        <fullName evidence="1">Uncharacterized protein</fullName>
    </submittedName>
</protein>
<sequence>MVGFMGKRKELDQVVDGLSDFSLSGPAAKSRRLDIGLPPIMEEETPGPSMPFGHEMLGEEIHSVVSMPIIEDMLGGAMESHPSSEDKALVLYKSVDNTACIGPGTSNPSIIISPDLIRSLKNQAFMQRNFHGLEDKSPGCSNFLALVPWTPPQIATVSNWSASDSEKREFFEVPMESDETEVDSMDVEESPEANVAAIDGESLHQWQQHCMTPSSLPNPSAPVMWSRKDEEILHEEFGLRRIDMSRFFPPRKPTGGGDGSAAADRPRLAPVAAAMVDAQLPRAGEAIYRPQGHGWGRCGAMILGGGKDKVVGVDGEYRSFLLILFKCGAHAVRLLPHMRATKRCPIAFTVGDGLLRHGGGGARSPARMRGAEHCFEAARPGLPAGAGDWALPFRGRAEHVPEHSLWFGFSPHHDGHLCASDLTATPPSLRHTWRYRPPHKDWPAPVASYLVQLGGGRLCVAELFETTRVEVGGRPLDTNKKASLKTTTRRWGFNAAATAGEEEEEETEVRERFAVVTGVEVEASASGKAPLRMARRAVRRYVLSTETVVTREARRRSSWRRGRPRKDDDETLHWVF</sequence>
<evidence type="ECO:0000313" key="1">
    <source>
        <dbReference type="EMBL" id="EEE56279.1"/>
    </source>
</evidence>
<organism evidence="1">
    <name type="scientific">Oryza sativa subsp. japonica</name>
    <name type="common">Rice</name>
    <dbReference type="NCBI Taxonomy" id="39947"/>
    <lineage>
        <taxon>Eukaryota</taxon>
        <taxon>Viridiplantae</taxon>
        <taxon>Streptophyta</taxon>
        <taxon>Embryophyta</taxon>
        <taxon>Tracheophyta</taxon>
        <taxon>Spermatophyta</taxon>
        <taxon>Magnoliopsida</taxon>
        <taxon>Liliopsida</taxon>
        <taxon>Poales</taxon>
        <taxon>Poaceae</taxon>
        <taxon>BOP clade</taxon>
        <taxon>Oryzoideae</taxon>
        <taxon>Oryzeae</taxon>
        <taxon>Oryzinae</taxon>
        <taxon>Oryza</taxon>
        <taxon>Oryza sativa</taxon>
    </lineage>
</organism>
<dbReference type="PANTHER" id="PTHR35510">
    <property type="entry name" value="DBH-LIKE MONOOXYGENASE"/>
    <property type="match status" value="1"/>
</dbReference>
<name>B9F2N5_ORYSJ</name>
<dbReference type="EMBL" id="CM000139">
    <property type="protein sequence ID" value="EEE56279.1"/>
    <property type="molecule type" value="Genomic_DNA"/>
</dbReference>